<keyword evidence="4" id="KW-0788">Thiol protease</keyword>
<evidence type="ECO:0000256" key="3">
    <source>
        <dbReference type="ARBA" id="ARBA00022801"/>
    </source>
</evidence>
<dbReference type="SUPFAM" id="SSF54001">
    <property type="entry name" value="Cysteine proteinases"/>
    <property type="match status" value="1"/>
</dbReference>
<evidence type="ECO:0000313" key="7">
    <source>
        <dbReference type="Proteomes" id="UP000003178"/>
    </source>
</evidence>
<evidence type="ECO:0000259" key="5">
    <source>
        <dbReference type="PROSITE" id="PS51935"/>
    </source>
</evidence>
<dbReference type="InterPro" id="IPR038765">
    <property type="entry name" value="Papain-like_cys_pep_sf"/>
</dbReference>
<keyword evidence="7" id="KW-1185">Reference proteome</keyword>
<organism evidence="6 7">
    <name type="scientific">Peptacetobacter hiranonis (strain DSM 13275 / JCM 10541 / KCTC 15199 / TO-931)</name>
    <name type="common">Clostridium hiranonis</name>
    <dbReference type="NCBI Taxonomy" id="500633"/>
    <lineage>
        <taxon>Bacteria</taxon>
        <taxon>Bacillati</taxon>
        <taxon>Bacillota</taxon>
        <taxon>Clostridia</taxon>
        <taxon>Peptostreptococcales</taxon>
        <taxon>Peptostreptococcaceae</taxon>
        <taxon>Peptacetobacter</taxon>
    </lineage>
</organism>
<name>B6FYM1_PEPHT</name>
<feature type="domain" description="NlpC/P60" evidence="5">
    <location>
        <begin position="192"/>
        <end position="311"/>
    </location>
</feature>
<dbReference type="Gene3D" id="2.30.30.40">
    <property type="entry name" value="SH3 Domains"/>
    <property type="match status" value="1"/>
</dbReference>
<dbReference type="GO" id="GO:0006508">
    <property type="term" value="P:proteolysis"/>
    <property type="evidence" value="ECO:0007669"/>
    <property type="project" value="UniProtKB-KW"/>
</dbReference>
<dbReference type="PANTHER" id="PTHR47053">
    <property type="entry name" value="MUREIN DD-ENDOPEPTIDASE MEPH-RELATED"/>
    <property type="match status" value="1"/>
</dbReference>
<dbReference type="Pfam" id="PF00877">
    <property type="entry name" value="NLPC_P60"/>
    <property type="match status" value="1"/>
</dbReference>
<dbReference type="SUPFAM" id="SSF69360">
    <property type="entry name" value="Cell wall binding repeat"/>
    <property type="match status" value="1"/>
</dbReference>
<dbReference type="eggNOG" id="COG0791">
    <property type="taxonomic scope" value="Bacteria"/>
</dbReference>
<comment type="similarity">
    <text evidence="1">Belongs to the peptidase C40 family.</text>
</comment>
<dbReference type="Gene3D" id="3.90.1720.10">
    <property type="entry name" value="endopeptidase domain like (from Nostoc punctiforme)"/>
    <property type="match status" value="1"/>
</dbReference>
<keyword evidence="3" id="KW-0378">Hydrolase</keyword>
<gene>
    <name evidence="6" type="ORF">CLOHIR_00974</name>
</gene>
<dbReference type="Gene3D" id="2.10.270.10">
    <property type="entry name" value="Cholin Binding"/>
    <property type="match status" value="1"/>
</dbReference>
<comment type="caution">
    <text evidence="6">The sequence shown here is derived from an EMBL/GenBank/DDBJ whole genome shotgun (WGS) entry which is preliminary data.</text>
</comment>
<dbReference type="MEROPS" id="C40.007"/>
<evidence type="ECO:0000313" key="6">
    <source>
        <dbReference type="EMBL" id="EEA85377.1"/>
    </source>
</evidence>
<reference evidence="6 7" key="2">
    <citation type="submission" date="2008-10" db="EMBL/GenBank/DDBJ databases">
        <title>Draft genome sequence of Clostridium hiranonis (DSM 13275).</title>
        <authorList>
            <person name="Sudarsanam P."/>
            <person name="Ley R."/>
            <person name="Guruge J."/>
            <person name="Turnbaugh P.J."/>
            <person name="Mahowald M."/>
            <person name="Liep D."/>
            <person name="Gordon J."/>
        </authorList>
    </citation>
    <scope>NUCLEOTIDE SEQUENCE [LARGE SCALE GENOMIC DNA]</scope>
    <source>
        <strain evidence="6 7">DSM 13275</strain>
    </source>
</reference>
<dbReference type="InterPro" id="IPR003646">
    <property type="entry name" value="SH3-like_bac-type"/>
</dbReference>
<dbReference type="HOGENOM" id="CLU_862504_0_0_9"/>
<proteinExistence type="inferred from homology"/>
<dbReference type="Proteomes" id="UP000003178">
    <property type="component" value="Unassembled WGS sequence"/>
</dbReference>
<dbReference type="InterPro" id="IPR051202">
    <property type="entry name" value="Peptidase_C40"/>
</dbReference>
<sequence>MAAVIIAGSLTAFAGNNTVMADEISDIAVVSETTETRAAAKNGFVKEGNKTFYYKNGKKIKGWVEANGEKYYFMNNFEMAQSRYRTINKVDYFFKADGTLVANEVVKTTDGIFRFNADGTKVKNERYAEVVNCDFLAVRAEANAKSAEKGRLKPGELVKITGEANGWNKVETLNGLNGWSNGDYFNYNEPVNAKVQKVISVAKAQMGKPYRWGATGPSSFDCSGLMQYAFKNGAGVSLPRVSRDQANVGKKVSKAELQPGDLVFFAKGGRIHHVGMYLGNDQYIHAPQTGDVVKISKLSSRTLYTARRVIQ</sequence>
<keyword evidence="2" id="KW-0645">Protease</keyword>
<evidence type="ECO:0000256" key="4">
    <source>
        <dbReference type="ARBA" id="ARBA00022807"/>
    </source>
</evidence>
<evidence type="ECO:0000256" key="1">
    <source>
        <dbReference type="ARBA" id="ARBA00007074"/>
    </source>
</evidence>
<dbReference type="PROSITE" id="PS51935">
    <property type="entry name" value="NLPC_P60"/>
    <property type="match status" value="1"/>
</dbReference>
<accession>B6FYM1</accession>
<dbReference type="GO" id="GO:0008234">
    <property type="term" value="F:cysteine-type peptidase activity"/>
    <property type="evidence" value="ECO:0007669"/>
    <property type="project" value="UniProtKB-KW"/>
</dbReference>
<dbReference type="PANTHER" id="PTHR47053:SF1">
    <property type="entry name" value="MUREIN DD-ENDOPEPTIDASE MEPH-RELATED"/>
    <property type="match status" value="1"/>
</dbReference>
<dbReference type="AlphaFoldDB" id="B6FYM1"/>
<dbReference type="EMBL" id="ABWP01000044">
    <property type="protein sequence ID" value="EEA85377.1"/>
    <property type="molecule type" value="Genomic_DNA"/>
</dbReference>
<evidence type="ECO:0000256" key="2">
    <source>
        <dbReference type="ARBA" id="ARBA00022670"/>
    </source>
</evidence>
<dbReference type="InterPro" id="IPR000064">
    <property type="entry name" value="NLP_P60_dom"/>
</dbReference>
<protein>
    <submittedName>
        <fullName evidence="6">NlpC/P60 family protein</fullName>
    </submittedName>
</protein>
<dbReference type="Pfam" id="PF08239">
    <property type="entry name" value="SH3_3"/>
    <property type="match status" value="1"/>
</dbReference>
<reference evidence="6 7" key="1">
    <citation type="submission" date="2008-09" db="EMBL/GenBank/DDBJ databases">
        <authorList>
            <person name="Fulton L."/>
            <person name="Clifton S."/>
            <person name="Fulton B."/>
            <person name="Xu J."/>
            <person name="Minx P."/>
            <person name="Pepin K.H."/>
            <person name="Johnson M."/>
            <person name="Thiruvilangam P."/>
            <person name="Bhonagiri V."/>
            <person name="Nash W.E."/>
            <person name="Mardis E.R."/>
            <person name="Wilson R.K."/>
        </authorList>
    </citation>
    <scope>NUCLEOTIDE SEQUENCE [LARGE SCALE GENOMIC DNA]</scope>
    <source>
        <strain evidence="6 7">DSM 13275</strain>
    </source>
</reference>